<dbReference type="SMART" id="SM00015">
    <property type="entry name" value="IQ"/>
    <property type="match status" value="2"/>
</dbReference>
<dbReference type="PANTHER" id="PTHR10699:SF11">
    <property type="entry name" value="IGLOO, ISOFORM A"/>
    <property type="match status" value="1"/>
</dbReference>
<feature type="compositionally biased region" description="Polar residues" evidence="1">
    <location>
        <begin position="449"/>
        <end position="463"/>
    </location>
</feature>
<feature type="region of interest" description="Disordered" evidence="1">
    <location>
        <begin position="717"/>
        <end position="739"/>
    </location>
</feature>
<feature type="region of interest" description="Disordered" evidence="1">
    <location>
        <begin position="909"/>
        <end position="951"/>
    </location>
</feature>
<feature type="region of interest" description="Disordered" evidence="1">
    <location>
        <begin position="215"/>
        <end position="318"/>
    </location>
</feature>
<evidence type="ECO:0000313" key="3">
    <source>
        <dbReference type="Proteomes" id="UP000694866"/>
    </source>
</evidence>
<feature type="compositionally biased region" description="Polar residues" evidence="1">
    <location>
        <begin position="262"/>
        <end position="274"/>
    </location>
</feature>
<dbReference type="Pfam" id="PF02197">
    <property type="entry name" value="RIIa"/>
    <property type="match status" value="1"/>
</dbReference>
<sequence length="951" mass="104503">MSAFSTEKPLSGFLVAPRVPQGLAAAVEGLTREVIRNKPSDIYVFAARHFENLLQLREQYEASTPLTRDPQILQEMGLTHLVSPDRRKTTSRSRLDSDRSGSPSRRESGPDDEGGTDPGDRPEDTPAQMETNSQDPEISPHTYILTEGSPYDIPESVTTVIIPEHLSLPQRDPFGEEIIPEEVKVLELPLVDVPPKKPEIIIPKQNLQCINEEEGLEDEEVVDETGTSDPPTSFLDVEEEGNEMKSFGQDVSEDFPRGECVSMSSTSAKETSATDGPLETPKEFPDSGEDVTSVSVSGESSNEAKETTLTDGTSFSIDPTRPFVPELNLDSLQDITVSSFKMTEDEYEPGDNENTNSFSETLTPDERVRSAGGGVENLEDGGVEEEFVQEFVEVEPPCEKKVAVVLGEDEEHPENRTDAPGDVRCDEKGSESDQGTENLDEETPLAVSRSASQCTTRRVSSGNLVRMKEDLRLQEDEEGKEEGEIEAVGDDAEDDRERMESKEYHIYVPEMDQSEESTTESSFNSAATKIQAGVRGFLTRRRLQRMHHLNSTLNGVPSIQDSIVIDERPLESLGVPERDLEEAATTIQSNFRGYKARKRLRREDAMQRTTISMERAFGEEGLRHTGEFHDCIPLPLLDTPPVIFQPKWQSEDEISPTQQQTLGMMFQIAPGIPGIPVLQFGLPPKITKLVDLVVLAKDETAVESGYLNFITSVEDADTPDFRKRPRTPGSDASGESTRDFLELSPRKGVIIEEITSLEEAEILREIKAKESAKIRETPGTPEIPGVEAGAEVPAVAENNPENGGMKEIESEAPEEEASFPLENPGASGQVLDIAGALEAPLATLGFPMKEGKLLHYGSEDSMTSHVRRPLLEVTLTPGDPMKSMSLSQESQLAGERIESPITMMQIVPGRGSSLLQDDSGEILAGEEKKENEFTGTPETSELSKKSEGESN</sequence>
<dbReference type="RefSeq" id="XP_011306726.1">
    <property type="nucleotide sequence ID" value="XM_011308424.1"/>
</dbReference>
<evidence type="ECO:0000256" key="1">
    <source>
        <dbReference type="SAM" id="MobiDB-lite"/>
    </source>
</evidence>
<dbReference type="Proteomes" id="UP000694866">
    <property type="component" value="Unplaced"/>
</dbReference>
<dbReference type="GO" id="GO:0005516">
    <property type="term" value="F:calmodulin binding"/>
    <property type="evidence" value="ECO:0007669"/>
    <property type="project" value="TreeGrafter"/>
</dbReference>
<feature type="compositionally biased region" description="Basic and acidic residues" evidence="1">
    <location>
        <begin position="83"/>
        <end position="109"/>
    </location>
</feature>
<dbReference type="InterPro" id="IPR027417">
    <property type="entry name" value="P-loop_NTPase"/>
</dbReference>
<dbReference type="OrthoDB" id="6161835at2759"/>
<organism evidence="3 4">
    <name type="scientific">Fopius arisanus</name>
    <dbReference type="NCBI Taxonomy" id="64838"/>
    <lineage>
        <taxon>Eukaryota</taxon>
        <taxon>Metazoa</taxon>
        <taxon>Ecdysozoa</taxon>
        <taxon>Arthropoda</taxon>
        <taxon>Hexapoda</taxon>
        <taxon>Insecta</taxon>
        <taxon>Pterygota</taxon>
        <taxon>Neoptera</taxon>
        <taxon>Endopterygota</taxon>
        <taxon>Hymenoptera</taxon>
        <taxon>Apocrita</taxon>
        <taxon>Ichneumonoidea</taxon>
        <taxon>Braconidae</taxon>
        <taxon>Opiinae</taxon>
        <taxon>Fopius</taxon>
    </lineage>
</organism>
<dbReference type="Pfam" id="PF00612">
    <property type="entry name" value="IQ"/>
    <property type="match status" value="2"/>
</dbReference>
<dbReference type="PANTHER" id="PTHR10699">
    <property type="entry name" value="NEUROMODULIN"/>
    <property type="match status" value="1"/>
</dbReference>
<dbReference type="KEGG" id="fas:105268668"/>
<gene>
    <name evidence="4" type="primary">LOC105268668</name>
</gene>
<dbReference type="AlphaFoldDB" id="A0A9R1TCP2"/>
<feature type="compositionally biased region" description="Polar residues" evidence="1">
    <location>
        <begin position="352"/>
        <end position="362"/>
    </location>
</feature>
<dbReference type="CDD" id="cd12100">
    <property type="entry name" value="DD_CABYR_SP17"/>
    <property type="match status" value="1"/>
</dbReference>
<dbReference type="SUPFAM" id="SSF47391">
    <property type="entry name" value="Dimerization-anchoring domain of cAMP-dependent PK regulatory subunit"/>
    <property type="match status" value="1"/>
</dbReference>
<feature type="region of interest" description="Disordered" evidence="1">
    <location>
        <begin position="77"/>
        <end position="150"/>
    </location>
</feature>
<reference evidence="4" key="1">
    <citation type="submission" date="2025-08" db="UniProtKB">
        <authorList>
            <consortium name="RefSeq"/>
        </authorList>
    </citation>
    <scope>IDENTIFICATION</scope>
    <source>
        <strain evidence="4">USDA-PBARC FA_bdor</strain>
        <tissue evidence="4">Whole organism</tissue>
    </source>
</reference>
<feature type="compositionally biased region" description="Polar residues" evidence="1">
    <location>
        <begin position="290"/>
        <end position="301"/>
    </location>
</feature>
<evidence type="ECO:0000313" key="4">
    <source>
        <dbReference type="RefSeq" id="XP_011306726.1"/>
    </source>
</evidence>
<dbReference type="InterPro" id="IPR047579">
    <property type="entry name" value="DD_CABYR_SP17"/>
</dbReference>
<dbReference type="InterPro" id="IPR000048">
    <property type="entry name" value="IQ_motif_EF-hand-BS"/>
</dbReference>
<dbReference type="InterPro" id="IPR003117">
    <property type="entry name" value="cAMP_dep_PK_reg_su_I/II_a/b"/>
</dbReference>
<dbReference type="GeneID" id="105268668"/>
<dbReference type="CDD" id="cd23767">
    <property type="entry name" value="IQCD"/>
    <property type="match status" value="1"/>
</dbReference>
<feature type="compositionally biased region" description="Basic and acidic residues" evidence="1">
    <location>
        <begin position="941"/>
        <end position="951"/>
    </location>
</feature>
<dbReference type="SMART" id="SM00394">
    <property type="entry name" value="RIIa"/>
    <property type="match status" value="1"/>
</dbReference>
<feature type="compositionally biased region" description="Acidic residues" evidence="1">
    <location>
        <begin position="475"/>
        <end position="494"/>
    </location>
</feature>
<dbReference type="PROSITE" id="PS50096">
    <property type="entry name" value="IQ"/>
    <property type="match status" value="2"/>
</dbReference>
<name>A0A9R1TCP2_9HYME</name>
<accession>A0A9R1TCP2</accession>
<dbReference type="Gene3D" id="1.20.890.10">
    <property type="entry name" value="cAMP-dependent protein kinase regulatory subunit, dimerization-anchoring domain"/>
    <property type="match status" value="1"/>
</dbReference>
<proteinExistence type="predicted"/>
<protein>
    <recommendedName>
        <fullName evidence="2">RIIa domain-containing protein</fullName>
    </recommendedName>
</protein>
<feature type="region of interest" description="Disordered" evidence="1">
    <location>
        <begin position="796"/>
        <end position="815"/>
    </location>
</feature>
<dbReference type="Gene3D" id="1.20.5.190">
    <property type="match status" value="1"/>
</dbReference>
<feature type="compositionally biased region" description="Basic and acidic residues" evidence="1">
    <location>
        <begin position="413"/>
        <end position="431"/>
    </location>
</feature>
<evidence type="ECO:0000259" key="2">
    <source>
        <dbReference type="SMART" id="SM00394"/>
    </source>
</evidence>
<keyword evidence="3" id="KW-1185">Reference proteome</keyword>
<dbReference type="SUPFAM" id="SSF52540">
    <property type="entry name" value="P-loop containing nucleoside triphosphate hydrolases"/>
    <property type="match status" value="1"/>
</dbReference>
<feature type="domain" description="RIIa" evidence="2">
    <location>
        <begin position="21"/>
        <end position="58"/>
    </location>
</feature>
<feature type="region of interest" description="Disordered" evidence="1">
    <location>
        <begin position="405"/>
        <end position="496"/>
    </location>
</feature>
<feature type="region of interest" description="Disordered" evidence="1">
    <location>
        <begin position="345"/>
        <end position="381"/>
    </location>
</feature>